<evidence type="ECO:0000313" key="2">
    <source>
        <dbReference type="EMBL" id="EQC37177.1"/>
    </source>
</evidence>
<accession>T0S371</accession>
<feature type="region of interest" description="Disordered" evidence="1">
    <location>
        <begin position="1"/>
        <end position="22"/>
    </location>
</feature>
<feature type="region of interest" description="Disordered" evidence="1">
    <location>
        <begin position="158"/>
        <end position="183"/>
    </location>
</feature>
<feature type="compositionally biased region" description="Polar residues" evidence="1">
    <location>
        <begin position="392"/>
        <end position="409"/>
    </location>
</feature>
<dbReference type="InParanoid" id="T0S371"/>
<dbReference type="OrthoDB" id="77954at2759"/>
<evidence type="ECO:0000313" key="3">
    <source>
        <dbReference type="Proteomes" id="UP000030762"/>
    </source>
</evidence>
<feature type="region of interest" description="Disordered" evidence="1">
    <location>
        <begin position="115"/>
        <end position="144"/>
    </location>
</feature>
<feature type="region of interest" description="Disordered" evidence="1">
    <location>
        <begin position="274"/>
        <end position="306"/>
    </location>
</feature>
<feature type="compositionally biased region" description="Polar residues" evidence="1">
    <location>
        <begin position="128"/>
        <end position="139"/>
    </location>
</feature>
<dbReference type="OMA" id="SPLICRR"/>
<organism evidence="2 3">
    <name type="scientific">Saprolegnia diclina (strain VS20)</name>
    <dbReference type="NCBI Taxonomy" id="1156394"/>
    <lineage>
        <taxon>Eukaryota</taxon>
        <taxon>Sar</taxon>
        <taxon>Stramenopiles</taxon>
        <taxon>Oomycota</taxon>
        <taxon>Saprolegniomycetes</taxon>
        <taxon>Saprolegniales</taxon>
        <taxon>Saprolegniaceae</taxon>
        <taxon>Saprolegnia</taxon>
    </lineage>
</organism>
<dbReference type="VEuPathDB" id="FungiDB:SDRG_05403"/>
<sequence>MRNGERASTRAPAPVDPPPVQPPTLVTATEMADDAAADAVAAIVTAGAAIVYDNYLNRRLFSYTAQRIGGVVLELASVIELAWRNQCAFYDGGVNADEGRPQDVDLWARKMTPMKPMTASKHGPLSPSRASTAASQHNTEPGDVVFAAPPAANVIETHSVGSSSATSPRRQSSSPNKKRLVKEAQVVQVPEPECPADVRLAEASRRQALLRLLREAATPPEDEVPLKPAPERHRVPAPKKKKRPSTLSCTMAPEAIDPADDAVLIEFNVSDIGEPRASSRRRQPTRQHDPATGWQDGARSSMSVQSIAERRSFKENTHMRIPENAVHSVECLVPMPGVKVRHPSRDEDSRPSSARSAEMPAITAPVANAKDCETRPATAQSCASSAGKRATSRQATCNPSMAVGTSPTTLWKPKETKIQDRQTQPIPVTRKQPQRSHPQYIVQEFSPPTRACQVIRVVSPPKPTKPPSQTTASPLICRRTKLK</sequence>
<reference evidence="2 3" key="1">
    <citation type="submission" date="2012-04" db="EMBL/GenBank/DDBJ databases">
        <title>The Genome Sequence of Saprolegnia declina VS20.</title>
        <authorList>
            <consortium name="The Broad Institute Genome Sequencing Platform"/>
            <person name="Russ C."/>
            <person name="Nusbaum C."/>
            <person name="Tyler B."/>
            <person name="van West P."/>
            <person name="Dieguez-Uribeondo J."/>
            <person name="de Bruijn I."/>
            <person name="Tripathy S."/>
            <person name="Jiang R."/>
            <person name="Young S.K."/>
            <person name="Zeng Q."/>
            <person name="Gargeya S."/>
            <person name="Fitzgerald M."/>
            <person name="Haas B."/>
            <person name="Abouelleil A."/>
            <person name="Alvarado L."/>
            <person name="Arachchi H.M."/>
            <person name="Berlin A."/>
            <person name="Chapman S.B."/>
            <person name="Goldberg J."/>
            <person name="Griggs A."/>
            <person name="Gujja S."/>
            <person name="Hansen M."/>
            <person name="Howarth C."/>
            <person name="Imamovic A."/>
            <person name="Larimer J."/>
            <person name="McCowen C."/>
            <person name="Montmayeur A."/>
            <person name="Murphy C."/>
            <person name="Neiman D."/>
            <person name="Pearson M."/>
            <person name="Priest M."/>
            <person name="Roberts A."/>
            <person name="Saif S."/>
            <person name="Shea T."/>
            <person name="Sisk P."/>
            <person name="Sykes S."/>
            <person name="Wortman J."/>
            <person name="Nusbaum C."/>
            <person name="Birren B."/>
        </authorList>
    </citation>
    <scope>NUCLEOTIDE SEQUENCE [LARGE SCALE GENOMIC DNA]</scope>
    <source>
        <strain evidence="2 3">VS20</strain>
    </source>
</reference>
<gene>
    <name evidence="2" type="ORF">SDRG_05403</name>
</gene>
<dbReference type="AlphaFoldDB" id="T0S371"/>
<dbReference type="RefSeq" id="XP_008609339.1">
    <property type="nucleotide sequence ID" value="XM_008611117.1"/>
</dbReference>
<protein>
    <submittedName>
        <fullName evidence="2">Uncharacterized protein</fullName>
    </submittedName>
</protein>
<feature type="region of interest" description="Disordered" evidence="1">
    <location>
        <begin position="458"/>
        <end position="483"/>
    </location>
</feature>
<dbReference type="GeneID" id="19946130"/>
<proteinExistence type="predicted"/>
<keyword evidence="3" id="KW-1185">Reference proteome</keyword>
<feature type="region of interest" description="Disordered" evidence="1">
    <location>
        <begin position="337"/>
        <end position="437"/>
    </location>
</feature>
<name>T0S371_SAPDV</name>
<feature type="compositionally biased region" description="Low complexity" evidence="1">
    <location>
        <begin position="162"/>
        <end position="175"/>
    </location>
</feature>
<evidence type="ECO:0000256" key="1">
    <source>
        <dbReference type="SAM" id="MobiDB-lite"/>
    </source>
</evidence>
<dbReference type="Proteomes" id="UP000030762">
    <property type="component" value="Unassembled WGS sequence"/>
</dbReference>
<feature type="compositionally biased region" description="Basic residues" evidence="1">
    <location>
        <begin position="235"/>
        <end position="244"/>
    </location>
</feature>
<feature type="region of interest" description="Disordered" evidence="1">
    <location>
        <begin position="218"/>
        <end position="248"/>
    </location>
</feature>
<dbReference type="EMBL" id="JH767145">
    <property type="protein sequence ID" value="EQC37177.1"/>
    <property type="molecule type" value="Genomic_DNA"/>
</dbReference>